<dbReference type="AlphaFoldDB" id="A0AAW2DFE9"/>
<sequence>MWLTKLGCRDIVTKAWDCNVEGTLMFKATKKLKKCKKMLRAWNRDHFGSVQKNIKKLKEHQWKAEEDSIRSGIYTEVARIKSELSVLYEKEEKMWHQHSLIQWLKSGDKNTKFFHGSATQRRRKNFVKGLKDDNEVWHEDEDTFSGLLNEYYFKLCSSSNPYDFERILDGVDAVVAEEIRIDLARPYTSEEVDAAIKDMVPLKAPRPDGMSPLFYQTYWSDVGMDVHQVASGQMINKEKTTLFFSKNTDAQTQDSIKEALNVPAIQHYGKYLGLPSFIGREKKTCFTNVKKQI</sequence>
<dbReference type="Proteomes" id="UP001459277">
    <property type="component" value="Unassembled WGS sequence"/>
</dbReference>
<organism evidence="1 2">
    <name type="scientific">Lithocarpus litseifolius</name>
    <dbReference type="NCBI Taxonomy" id="425828"/>
    <lineage>
        <taxon>Eukaryota</taxon>
        <taxon>Viridiplantae</taxon>
        <taxon>Streptophyta</taxon>
        <taxon>Embryophyta</taxon>
        <taxon>Tracheophyta</taxon>
        <taxon>Spermatophyta</taxon>
        <taxon>Magnoliopsida</taxon>
        <taxon>eudicotyledons</taxon>
        <taxon>Gunneridae</taxon>
        <taxon>Pentapetalae</taxon>
        <taxon>rosids</taxon>
        <taxon>fabids</taxon>
        <taxon>Fagales</taxon>
        <taxon>Fagaceae</taxon>
        <taxon>Lithocarpus</taxon>
    </lineage>
</organism>
<keyword evidence="2" id="KW-1185">Reference proteome</keyword>
<proteinExistence type="predicted"/>
<comment type="caution">
    <text evidence="1">The sequence shown here is derived from an EMBL/GenBank/DDBJ whole genome shotgun (WGS) entry which is preliminary data.</text>
</comment>
<evidence type="ECO:0000313" key="1">
    <source>
        <dbReference type="EMBL" id="KAL0008304.1"/>
    </source>
</evidence>
<dbReference type="EMBL" id="JAZDWU010000003">
    <property type="protein sequence ID" value="KAL0008304.1"/>
    <property type="molecule type" value="Genomic_DNA"/>
</dbReference>
<protein>
    <recommendedName>
        <fullName evidence="3">Reverse transcriptase</fullName>
    </recommendedName>
</protein>
<evidence type="ECO:0000313" key="2">
    <source>
        <dbReference type="Proteomes" id="UP001459277"/>
    </source>
</evidence>
<name>A0AAW2DFE9_9ROSI</name>
<evidence type="ECO:0008006" key="3">
    <source>
        <dbReference type="Google" id="ProtNLM"/>
    </source>
</evidence>
<accession>A0AAW2DFE9</accession>
<gene>
    <name evidence="1" type="ORF">SO802_009806</name>
</gene>
<reference evidence="1 2" key="1">
    <citation type="submission" date="2024-01" db="EMBL/GenBank/DDBJ databases">
        <title>A telomere-to-telomere, gap-free genome of sweet tea (Lithocarpus litseifolius).</title>
        <authorList>
            <person name="Zhou J."/>
        </authorList>
    </citation>
    <scope>NUCLEOTIDE SEQUENCE [LARGE SCALE GENOMIC DNA]</scope>
    <source>
        <strain evidence="1">Zhou-2022a</strain>
        <tissue evidence="1">Leaf</tissue>
    </source>
</reference>